<dbReference type="GO" id="GO:0003917">
    <property type="term" value="F:DNA topoisomerase type I (single strand cut, ATP-independent) activity"/>
    <property type="evidence" value="ECO:0007669"/>
    <property type="project" value="UniProtKB-EC"/>
</dbReference>
<dbReference type="CDD" id="cd03363">
    <property type="entry name" value="TOPRIM_TopoIA_TopoI"/>
    <property type="match status" value="1"/>
</dbReference>
<dbReference type="SUPFAM" id="SSF56712">
    <property type="entry name" value="Prokaryotic type I DNA topoisomerase"/>
    <property type="match status" value="1"/>
</dbReference>
<feature type="non-terminal residue" evidence="9">
    <location>
        <position position="514"/>
    </location>
</feature>
<dbReference type="InterPro" id="IPR023405">
    <property type="entry name" value="Topo_IA_core_domain"/>
</dbReference>
<dbReference type="Pfam" id="PF01751">
    <property type="entry name" value="Toprim"/>
    <property type="match status" value="1"/>
</dbReference>
<feature type="domain" description="Topo IA-type catalytic" evidence="8">
    <location>
        <begin position="130"/>
        <end position="514"/>
    </location>
</feature>
<feature type="domain" description="Toprim" evidence="7">
    <location>
        <begin position="1"/>
        <end position="114"/>
    </location>
</feature>
<dbReference type="InterPro" id="IPR000380">
    <property type="entry name" value="Topo_IA"/>
</dbReference>
<dbReference type="PANTHER" id="PTHR42785:SF1">
    <property type="entry name" value="DNA TOPOISOMERASE"/>
    <property type="match status" value="1"/>
</dbReference>
<dbReference type="SMART" id="SM00437">
    <property type="entry name" value="TOP1Ac"/>
    <property type="match status" value="1"/>
</dbReference>
<dbReference type="InterPro" id="IPR013497">
    <property type="entry name" value="Topo_IA_cen"/>
</dbReference>
<dbReference type="SMART" id="SM00436">
    <property type="entry name" value="TOP1Bc"/>
    <property type="match status" value="1"/>
</dbReference>
<dbReference type="Gene3D" id="1.10.290.10">
    <property type="entry name" value="Topoisomerase I, domain 4"/>
    <property type="match status" value="1"/>
</dbReference>
<dbReference type="InterPro" id="IPR034149">
    <property type="entry name" value="TOPRIM_TopoI"/>
</dbReference>
<dbReference type="Pfam" id="PF01131">
    <property type="entry name" value="Topoisom_bac"/>
    <property type="match status" value="1"/>
</dbReference>
<name>A0A382FVW9_9ZZZZ</name>
<accession>A0A382FVW9</accession>
<dbReference type="InterPro" id="IPR013825">
    <property type="entry name" value="Topo_IA_cen_sub2"/>
</dbReference>
<organism evidence="9">
    <name type="scientific">marine metagenome</name>
    <dbReference type="NCBI Taxonomy" id="408172"/>
    <lineage>
        <taxon>unclassified sequences</taxon>
        <taxon>metagenomes</taxon>
        <taxon>ecological metagenomes</taxon>
    </lineage>
</organism>
<dbReference type="InterPro" id="IPR006171">
    <property type="entry name" value="TOPRIM_dom"/>
</dbReference>
<evidence type="ECO:0000256" key="6">
    <source>
        <dbReference type="ARBA" id="ARBA00023235"/>
    </source>
</evidence>
<dbReference type="GO" id="GO:0006265">
    <property type="term" value="P:DNA topological change"/>
    <property type="evidence" value="ECO:0007669"/>
    <property type="project" value="InterPro"/>
</dbReference>
<comment type="similarity">
    <text evidence="2">Belongs to the type IA topoisomerase family.</text>
</comment>
<dbReference type="PROSITE" id="PS50880">
    <property type="entry name" value="TOPRIM"/>
    <property type="match status" value="1"/>
</dbReference>
<dbReference type="Gene3D" id="1.10.460.10">
    <property type="entry name" value="Topoisomerase I, domain 2"/>
    <property type="match status" value="1"/>
</dbReference>
<dbReference type="InterPro" id="IPR005733">
    <property type="entry name" value="TopoI_bac-type"/>
</dbReference>
<feature type="non-terminal residue" evidence="9">
    <location>
        <position position="1"/>
    </location>
</feature>
<dbReference type="AlphaFoldDB" id="A0A382FVW9"/>
<evidence type="ECO:0000256" key="2">
    <source>
        <dbReference type="ARBA" id="ARBA00009446"/>
    </source>
</evidence>
<dbReference type="InterPro" id="IPR003602">
    <property type="entry name" value="Topo_IA_DNA-bd_dom"/>
</dbReference>
<dbReference type="Gene3D" id="3.40.50.140">
    <property type="match status" value="1"/>
</dbReference>
<dbReference type="EMBL" id="UINC01051783">
    <property type="protein sequence ID" value="SVB66357.1"/>
    <property type="molecule type" value="Genomic_DNA"/>
</dbReference>
<dbReference type="InterPro" id="IPR013826">
    <property type="entry name" value="Topo_IA_cen_sub3"/>
</dbReference>
<dbReference type="InterPro" id="IPR003601">
    <property type="entry name" value="Topo_IA_2"/>
</dbReference>
<dbReference type="EC" id="5.6.2.1" evidence="3"/>
<dbReference type="CDD" id="cd00186">
    <property type="entry name" value="TOP1Ac"/>
    <property type="match status" value="1"/>
</dbReference>
<evidence type="ECO:0000256" key="4">
    <source>
        <dbReference type="ARBA" id="ARBA00023029"/>
    </source>
</evidence>
<evidence type="ECO:0000313" key="9">
    <source>
        <dbReference type="EMBL" id="SVB66357.1"/>
    </source>
</evidence>
<keyword evidence="5" id="KW-0238">DNA-binding</keyword>
<dbReference type="PANTHER" id="PTHR42785">
    <property type="entry name" value="DNA TOPOISOMERASE, TYPE IA, CORE"/>
    <property type="match status" value="1"/>
</dbReference>
<comment type="catalytic activity">
    <reaction evidence="1">
        <text>ATP-independent breakage of single-stranded DNA, followed by passage and rejoining.</text>
        <dbReference type="EC" id="5.6.2.1"/>
    </reaction>
</comment>
<gene>
    <name evidence="9" type="ORF">METZ01_LOCUS219211</name>
</gene>
<evidence type="ECO:0000256" key="3">
    <source>
        <dbReference type="ARBA" id="ARBA00012891"/>
    </source>
</evidence>
<evidence type="ECO:0000256" key="1">
    <source>
        <dbReference type="ARBA" id="ARBA00000213"/>
    </source>
</evidence>
<dbReference type="GO" id="GO:0003677">
    <property type="term" value="F:DNA binding"/>
    <property type="evidence" value="ECO:0007669"/>
    <property type="project" value="UniProtKB-KW"/>
</dbReference>
<keyword evidence="6" id="KW-0413">Isomerase</keyword>
<reference evidence="9" key="1">
    <citation type="submission" date="2018-05" db="EMBL/GenBank/DDBJ databases">
        <authorList>
            <person name="Lanie J.A."/>
            <person name="Ng W.-L."/>
            <person name="Kazmierczak K.M."/>
            <person name="Andrzejewski T.M."/>
            <person name="Davidsen T.M."/>
            <person name="Wayne K.J."/>
            <person name="Tettelin H."/>
            <person name="Glass J.I."/>
            <person name="Rusch D."/>
            <person name="Podicherti R."/>
            <person name="Tsui H.-C.T."/>
            <person name="Winkler M.E."/>
        </authorList>
    </citation>
    <scope>NUCLEOTIDE SEQUENCE</scope>
</reference>
<protein>
    <recommendedName>
        <fullName evidence="3">DNA topoisomerase</fullName>
        <ecNumber evidence="3">5.6.2.1</ecNumber>
    </recommendedName>
</protein>
<dbReference type="SMART" id="SM00493">
    <property type="entry name" value="TOPRIM"/>
    <property type="match status" value="1"/>
</dbReference>
<dbReference type="PROSITE" id="PS52039">
    <property type="entry name" value="TOPO_IA_2"/>
    <property type="match status" value="1"/>
</dbReference>
<dbReference type="Gene3D" id="2.70.20.10">
    <property type="entry name" value="Topoisomerase I, domain 3"/>
    <property type="match status" value="1"/>
</dbReference>
<keyword evidence="4" id="KW-0799">Topoisomerase</keyword>
<dbReference type="PRINTS" id="PR00417">
    <property type="entry name" value="PRTPISMRASEI"/>
</dbReference>
<dbReference type="InterPro" id="IPR013824">
    <property type="entry name" value="Topo_IA_cen_sub1"/>
</dbReference>
<proteinExistence type="inferred from homology"/>
<evidence type="ECO:0000259" key="8">
    <source>
        <dbReference type="PROSITE" id="PS52039"/>
    </source>
</evidence>
<dbReference type="NCBIfam" id="TIGR01051">
    <property type="entry name" value="topA_bact"/>
    <property type="match status" value="1"/>
</dbReference>
<evidence type="ECO:0000256" key="5">
    <source>
        <dbReference type="ARBA" id="ARBA00023125"/>
    </source>
</evidence>
<evidence type="ECO:0000259" key="7">
    <source>
        <dbReference type="PROSITE" id="PS50880"/>
    </source>
</evidence>
<sequence>LVIVESPAKARTIEKYLGVDYKVLATIGHIRELPKKDAIDPANDYAMTYITIPEKKEAIKKITAALKDTDEIILATDPDREGEAIAWHVSDLLKTKHAKKIEGKEIKRAVFYEISKNAVKEAIAEPRDIAMGLVESQETRRALDRHFGFSLSPLLWRLFPSNNHSAGRVQTPALRMIVEREKEIEAFEPQEYWALGAILQKEENIETKLMVYENEPVEKFTFGSKALVENAAVKLEAGCKNGMKATSIVAKQKKRKPKAPFKTIVMMREAVNKLGFDNVKTMVTAQRLFSPPEDRNVEEGWITYHRTGSIEIDPSKIDSIQQKVIEIYGDDYLERRKFKNKKTNKDEAHPAITPVDINKLPANIKSQLDDDEYKLYSMIWERTIASQMKDALLETTKIEFVPNDAPELASFSFSDQELLFPGYLASTKEKIRNNKPPDIKEGDIFDFLNLTKEQHFTQPPPRYNDGSMIKALEEKGIGRPSTYAGILSRLVGREYIVSKQKRYEPSDMGRLVSN</sequence>